<evidence type="ECO:0000256" key="3">
    <source>
        <dbReference type="ARBA" id="ARBA00022475"/>
    </source>
</evidence>
<dbReference type="Pfam" id="PF03609">
    <property type="entry name" value="EII-Sor"/>
    <property type="match status" value="1"/>
</dbReference>
<keyword evidence="2" id="KW-0813">Transport</keyword>
<dbReference type="EMBL" id="WBJX01000003">
    <property type="protein sequence ID" value="KAB1637609.1"/>
    <property type="molecule type" value="Genomic_DNA"/>
</dbReference>
<evidence type="ECO:0000256" key="6">
    <source>
        <dbReference type="ARBA" id="ARBA00022692"/>
    </source>
</evidence>
<feature type="transmembrane region" description="Helical" evidence="9">
    <location>
        <begin position="93"/>
        <end position="119"/>
    </location>
</feature>
<evidence type="ECO:0000256" key="5">
    <source>
        <dbReference type="ARBA" id="ARBA00022683"/>
    </source>
</evidence>
<evidence type="ECO:0000313" key="10">
    <source>
        <dbReference type="EMBL" id="KAB1637609.1"/>
    </source>
</evidence>
<dbReference type="RefSeq" id="WP_104254304.1">
    <property type="nucleotide sequence ID" value="NZ_WBJX01000003.1"/>
</dbReference>
<keyword evidence="5" id="KW-0598">Phosphotransferase system</keyword>
<keyword evidence="4 10" id="KW-0762">Sugar transport</keyword>
<evidence type="ECO:0000256" key="7">
    <source>
        <dbReference type="ARBA" id="ARBA00022989"/>
    </source>
</evidence>
<keyword evidence="8 9" id="KW-0472">Membrane</keyword>
<feature type="transmembrane region" description="Helical" evidence="9">
    <location>
        <begin position="179"/>
        <end position="199"/>
    </location>
</feature>
<evidence type="ECO:0000313" key="11">
    <source>
        <dbReference type="Proteomes" id="UP000490386"/>
    </source>
</evidence>
<dbReference type="InterPro" id="IPR050303">
    <property type="entry name" value="GatZ_KbaZ_carbometab"/>
</dbReference>
<sequence>MMTALTLFIAALGLGLIDLFLGRNLAIRPIVTGTVVGFILGDPVTGMAIGATLELAFIGLFTVGGAMPPEILTGGMLATALAINAGAGPETALVLAFPIAALGLIVKNLHFVFVAPALLHRADTYVERGSIRGVSAMHILSGFLWIFWLACVVGVSYAVGSDAIGALVAAIPEPVTVGLQVATGILPALGFALLGRMLINKRVMPFFFIGFLLVTYGGIPIVGLAAGAAMIAWVLVDAERRRTSAQQPALAMNGAADDDF</sequence>
<dbReference type="OrthoDB" id="7058816at2"/>
<proteinExistence type="predicted"/>
<dbReference type="GO" id="GO:0005886">
    <property type="term" value="C:plasma membrane"/>
    <property type="evidence" value="ECO:0007669"/>
    <property type="project" value="UniProtKB-SubCell"/>
</dbReference>
<keyword evidence="11" id="KW-1185">Reference proteome</keyword>
<dbReference type="AlphaFoldDB" id="A0A7J5B1I9"/>
<dbReference type="PANTHER" id="PTHR32502:SF8">
    <property type="entry name" value="N-ACETYLGALACTOSAMINE PERMEASE IIC COMPONENT 1"/>
    <property type="match status" value="1"/>
</dbReference>
<evidence type="ECO:0000256" key="4">
    <source>
        <dbReference type="ARBA" id="ARBA00022597"/>
    </source>
</evidence>
<dbReference type="InterPro" id="IPR004700">
    <property type="entry name" value="PTS_IIC_man"/>
</dbReference>
<evidence type="ECO:0000256" key="1">
    <source>
        <dbReference type="ARBA" id="ARBA00004651"/>
    </source>
</evidence>
<comment type="subcellular location">
    <subcellularLocation>
        <location evidence="1">Cell membrane</location>
        <topology evidence="1">Multi-pass membrane protein</topology>
    </subcellularLocation>
</comment>
<keyword evidence="3" id="KW-1003">Cell membrane</keyword>
<dbReference type="Proteomes" id="UP000490386">
    <property type="component" value="Unassembled WGS sequence"/>
</dbReference>
<keyword evidence="7 9" id="KW-1133">Transmembrane helix</keyword>
<evidence type="ECO:0000256" key="8">
    <source>
        <dbReference type="ARBA" id="ARBA00023136"/>
    </source>
</evidence>
<protein>
    <submittedName>
        <fullName evidence="10">PTS sugar transporter subunit IIC</fullName>
    </submittedName>
</protein>
<reference evidence="10 11" key="1">
    <citation type="submission" date="2019-09" db="EMBL/GenBank/DDBJ databases">
        <title>Phylogeny of genus Pseudoclavibacter and closely related genus.</title>
        <authorList>
            <person name="Li Y."/>
        </authorList>
    </citation>
    <scope>NUCLEOTIDE SEQUENCE [LARGE SCALE GENOMIC DNA]</scope>
    <source>
        <strain evidence="10 11">THG-MD12</strain>
    </source>
</reference>
<feature type="transmembrane region" description="Helical" evidence="9">
    <location>
        <begin position="71"/>
        <end position="87"/>
    </location>
</feature>
<comment type="caution">
    <text evidence="10">The sequence shown here is derived from an EMBL/GenBank/DDBJ whole genome shotgun (WGS) entry which is preliminary data.</text>
</comment>
<keyword evidence="6 9" id="KW-0812">Transmembrane</keyword>
<gene>
    <name evidence="10" type="ORF">F8O03_10335</name>
</gene>
<evidence type="ECO:0000256" key="9">
    <source>
        <dbReference type="SAM" id="Phobius"/>
    </source>
</evidence>
<dbReference type="GO" id="GO:0009401">
    <property type="term" value="P:phosphoenolpyruvate-dependent sugar phosphotransferase system"/>
    <property type="evidence" value="ECO:0007669"/>
    <property type="project" value="UniProtKB-KW"/>
</dbReference>
<organism evidence="10 11">
    <name type="scientific">Pseudoclavibacter terrae</name>
    <dbReference type="NCBI Taxonomy" id="1530195"/>
    <lineage>
        <taxon>Bacteria</taxon>
        <taxon>Bacillati</taxon>
        <taxon>Actinomycetota</taxon>
        <taxon>Actinomycetes</taxon>
        <taxon>Micrococcales</taxon>
        <taxon>Microbacteriaceae</taxon>
        <taxon>Pseudoclavibacter</taxon>
    </lineage>
</organism>
<evidence type="ECO:0000256" key="2">
    <source>
        <dbReference type="ARBA" id="ARBA00022448"/>
    </source>
</evidence>
<name>A0A7J5B1I9_9MICO</name>
<feature type="transmembrane region" description="Helical" evidence="9">
    <location>
        <begin position="139"/>
        <end position="159"/>
    </location>
</feature>
<feature type="transmembrane region" description="Helical" evidence="9">
    <location>
        <begin position="206"/>
        <end position="236"/>
    </location>
</feature>
<dbReference type="PROSITE" id="PS51106">
    <property type="entry name" value="PTS_EIIC_TYPE_4"/>
    <property type="match status" value="1"/>
</dbReference>
<dbReference type="PANTHER" id="PTHR32502">
    <property type="entry name" value="N-ACETYLGALACTOSAMINE PERMEASE II COMPONENT-RELATED"/>
    <property type="match status" value="1"/>
</dbReference>
<accession>A0A7J5B1I9</accession>